<feature type="transmembrane region" description="Helical" evidence="1">
    <location>
        <begin position="125"/>
        <end position="144"/>
    </location>
</feature>
<proteinExistence type="predicted"/>
<keyword evidence="1" id="KW-0472">Membrane</keyword>
<evidence type="ECO:0000313" key="2">
    <source>
        <dbReference type="EMBL" id="KAI7841486.1"/>
    </source>
</evidence>
<feature type="transmembrane region" description="Helical" evidence="1">
    <location>
        <begin position="59"/>
        <end position="79"/>
    </location>
</feature>
<reference evidence="2" key="1">
    <citation type="submission" date="2020-11" db="EMBL/GenBank/DDBJ databases">
        <title>Chlorella ohadii genome sequencing and assembly.</title>
        <authorList>
            <person name="Murik O."/>
            <person name="Treves H."/>
            <person name="Kedem I."/>
            <person name="Shotland Y."/>
            <person name="Kaplan A."/>
        </authorList>
    </citation>
    <scope>NUCLEOTIDE SEQUENCE</scope>
    <source>
        <strain evidence="2">1</strain>
    </source>
</reference>
<organism evidence="2 3">
    <name type="scientific">Chlorella ohadii</name>
    <dbReference type="NCBI Taxonomy" id="2649997"/>
    <lineage>
        <taxon>Eukaryota</taxon>
        <taxon>Viridiplantae</taxon>
        <taxon>Chlorophyta</taxon>
        <taxon>core chlorophytes</taxon>
        <taxon>Trebouxiophyceae</taxon>
        <taxon>Chlorellales</taxon>
        <taxon>Chlorellaceae</taxon>
        <taxon>Chlorella clade</taxon>
        <taxon>Chlorella</taxon>
    </lineage>
</organism>
<dbReference type="EMBL" id="JADXDR010000063">
    <property type="protein sequence ID" value="KAI7841486.1"/>
    <property type="molecule type" value="Genomic_DNA"/>
</dbReference>
<accession>A0AAD5DSI6</accession>
<evidence type="ECO:0000313" key="3">
    <source>
        <dbReference type="Proteomes" id="UP001205105"/>
    </source>
</evidence>
<feature type="transmembrane region" description="Helical" evidence="1">
    <location>
        <begin position="91"/>
        <end position="113"/>
    </location>
</feature>
<gene>
    <name evidence="2" type="ORF">COHA_004879</name>
</gene>
<keyword evidence="1" id="KW-0812">Transmembrane</keyword>
<protein>
    <submittedName>
        <fullName evidence="2">Uncharacterized protein</fullName>
    </submittedName>
</protein>
<name>A0AAD5DSI6_9CHLO</name>
<comment type="caution">
    <text evidence="2">The sequence shown here is derived from an EMBL/GenBank/DDBJ whole genome shotgun (WGS) entry which is preliminary data.</text>
</comment>
<sequence length="308" mass="33306">MGCASHVLRRRHGNAADAALCRASNEVGGALDGRIWLITLAGGLLYLTFKHVLEEHLYGFAALVLCVHVVPVAGLEFWVRRRHAAAYQRHRELAVTLGITSTLFWAPVMVLQLNNHFAPHRGSSLSLAIFILNTGTLWLGVFAAHACLPLRWARVAVPAMALLPLWHHGSMCGKVLEAPDVAEPLGTLCDMLSLAHGVAVTTGGPDCGHFTPLQQCRTFYLWSLAWGGVALPLLASARFEAQLRRRLGQRGGAQQAQQEGQEGQQQGGESGTLQTALLAYLYSMAAWVLACSVEALVRPALGWRDLAA</sequence>
<feature type="transmembrane region" description="Helical" evidence="1">
    <location>
        <begin position="219"/>
        <end position="239"/>
    </location>
</feature>
<evidence type="ECO:0000256" key="1">
    <source>
        <dbReference type="SAM" id="Phobius"/>
    </source>
</evidence>
<dbReference type="AlphaFoldDB" id="A0AAD5DSI6"/>
<dbReference type="Proteomes" id="UP001205105">
    <property type="component" value="Unassembled WGS sequence"/>
</dbReference>
<keyword evidence="3" id="KW-1185">Reference proteome</keyword>
<keyword evidence="1" id="KW-1133">Transmembrane helix</keyword>